<evidence type="ECO:0000313" key="2">
    <source>
        <dbReference type="EMBL" id="MFC5570653.1"/>
    </source>
</evidence>
<evidence type="ECO:0000313" key="3">
    <source>
        <dbReference type="Proteomes" id="UP001596036"/>
    </source>
</evidence>
<evidence type="ECO:0000256" key="1">
    <source>
        <dbReference type="SAM" id="SignalP"/>
    </source>
</evidence>
<protein>
    <recommendedName>
        <fullName evidence="4">Lipoprotein</fullName>
    </recommendedName>
</protein>
<accession>A0ABW0SNN0</accession>
<reference evidence="3" key="1">
    <citation type="journal article" date="2019" name="Int. J. Syst. Evol. Microbiol.">
        <title>The Global Catalogue of Microorganisms (GCM) 10K type strain sequencing project: providing services to taxonomists for standard genome sequencing and annotation.</title>
        <authorList>
            <consortium name="The Broad Institute Genomics Platform"/>
            <consortium name="The Broad Institute Genome Sequencing Center for Infectious Disease"/>
            <person name="Wu L."/>
            <person name="Ma J."/>
        </authorList>
    </citation>
    <scope>NUCLEOTIDE SEQUENCE [LARGE SCALE GENOMIC DNA]</scope>
    <source>
        <strain evidence="3">KACC 11407</strain>
    </source>
</reference>
<keyword evidence="3" id="KW-1185">Reference proteome</keyword>
<feature type="chain" id="PRO_5045771225" description="Lipoprotein" evidence="1">
    <location>
        <begin position="20"/>
        <end position="120"/>
    </location>
</feature>
<dbReference type="EMBL" id="JBHSNM010000003">
    <property type="protein sequence ID" value="MFC5570653.1"/>
    <property type="molecule type" value="Genomic_DNA"/>
</dbReference>
<organism evidence="2 3">
    <name type="scientific">Lysobacter yangpyeongensis</name>
    <dbReference type="NCBI Taxonomy" id="346182"/>
    <lineage>
        <taxon>Bacteria</taxon>
        <taxon>Pseudomonadati</taxon>
        <taxon>Pseudomonadota</taxon>
        <taxon>Gammaproteobacteria</taxon>
        <taxon>Lysobacterales</taxon>
        <taxon>Lysobacteraceae</taxon>
        <taxon>Lysobacter</taxon>
    </lineage>
</organism>
<gene>
    <name evidence="2" type="ORF">ACFPN1_11335</name>
</gene>
<proteinExistence type="predicted"/>
<feature type="signal peptide" evidence="1">
    <location>
        <begin position="1"/>
        <end position="19"/>
    </location>
</feature>
<name>A0ABW0SNN0_9GAMM</name>
<sequence>MRNLIAAIYFLLAMFGCNGGGTTIVTRSVIDGVEAVHSRIRVTADVARFECIASASGECHYTLFRDECATPRDCATQPMERFAMATGASREIVGLPEFGACVTPDDVALTKDCKPRPQAR</sequence>
<comment type="caution">
    <text evidence="2">The sequence shown here is derived from an EMBL/GenBank/DDBJ whole genome shotgun (WGS) entry which is preliminary data.</text>
</comment>
<dbReference type="Proteomes" id="UP001596036">
    <property type="component" value="Unassembled WGS sequence"/>
</dbReference>
<evidence type="ECO:0008006" key="4">
    <source>
        <dbReference type="Google" id="ProtNLM"/>
    </source>
</evidence>
<dbReference type="PROSITE" id="PS51257">
    <property type="entry name" value="PROKAR_LIPOPROTEIN"/>
    <property type="match status" value="1"/>
</dbReference>
<keyword evidence="1" id="KW-0732">Signal</keyword>
<dbReference type="RefSeq" id="WP_386755093.1">
    <property type="nucleotide sequence ID" value="NZ_JBHSNM010000003.1"/>
</dbReference>